<protein>
    <submittedName>
        <fullName evidence="7">Glycosyl hydrolase, family 43</fullName>
    </submittedName>
</protein>
<name>U2QKD1_EUBRA</name>
<keyword evidence="4 6" id="KW-0326">Glycosidase</keyword>
<dbReference type="SUPFAM" id="SSF75005">
    <property type="entry name" value="Arabinanase/levansucrase/invertase"/>
    <property type="match status" value="1"/>
</dbReference>
<evidence type="ECO:0000256" key="6">
    <source>
        <dbReference type="RuleBase" id="RU361187"/>
    </source>
</evidence>
<evidence type="ECO:0000256" key="2">
    <source>
        <dbReference type="ARBA" id="ARBA00009865"/>
    </source>
</evidence>
<evidence type="ECO:0000313" key="8">
    <source>
        <dbReference type="Proteomes" id="UP000016608"/>
    </source>
</evidence>
<dbReference type="Gene3D" id="2.115.10.20">
    <property type="entry name" value="Glycosyl hydrolase domain, family 43"/>
    <property type="match status" value="1"/>
</dbReference>
<dbReference type="GO" id="GO:0004553">
    <property type="term" value="F:hydrolase activity, hydrolyzing O-glycosyl compounds"/>
    <property type="evidence" value="ECO:0007669"/>
    <property type="project" value="InterPro"/>
</dbReference>
<dbReference type="Proteomes" id="UP000016608">
    <property type="component" value="Unassembled WGS sequence"/>
</dbReference>
<dbReference type="CDD" id="cd08981">
    <property type="entry name" value="GH43_Bt1873-like"/>
    <property type="match status" value="1"/>
</dbReference>
<organism evidence="7 8">
    <name type="scientific">Eubacterium ramulus ATCC 29099</name>
    <dbReference type="NCBI Taxonomy" id="1256908"/>
    <lineage>
        <taxon>Bacteria</taxon>
        <taxon>Bacillati</taxon>
        <taxon>Bacillota</taxon>
        <taxon>Clostridia</taxon>
        <taxon>Eubacteriales</taxon>
        <taxon>Eubacteriaceae</taxon>
        <taxon>Eubacterium</taxon>
    </lineage>
</organism>
<dbReference type="PANTHER" id="PTHR43301:SF3">
    <property type="entry name" value="ARABINAN ENDO-1,5-ALPHA-L-ARABINOSIDASE A-RELATED"/>
    <property type="match status" value="1"/>
</dbReference>
<evidence type="ECO:0000256" key="1">
    <source>
        <dbReference type="ARBA" id="ARBA00004834"/>
    </source>
</evidence>
<dbReference type="eggNOG" id="COG3507">
    <property type="taxonomic scope" value="Bacteria"/>
</dbReference>
<gene>
    <name evidence="7" type="ORF">HMPREF0373_03093</name>
</gene>
<proteinExistence type="inferred from homology"/>
<dbReference type="GO" id="GO:0005975">
    <property type="term" value="P:carbohydrate metabolic process"/>
    <property type="evidence" value="ECO:0007669"/>
    <property type="project" value="InterPro"/>
</dbReference>
<evidence type="ECO:0000256" key="3">
    <source>
        <dbReference type="ARBA" id="ARBA00022801"/>
    </source>
</evidence>
<keyword evidence="8" id="KW-1185">Reference proteome</keyword>
<sequence>MKNSIQKISSIKRNKMKLTDINIRDPYILRSGDWYYMYGTRAETCWGVAEGFDCFKSKDLENWEGPFEIFHRPEGFWADRCFWAPECYEINGKYYLVATFGSEKHKGIQILQSDTPDGTFQIMTETPLTPDDWNCIDGMLYQEKEKIYLIFSHSFEDVPAGDMCMVELEENLSCIKGKIITLFSAKDADWAVPIPFAKAEFGMDGDVYFTDGPAVYRQQNGKLLILWSSWGEKGYTVGQAVSDSGKIEGPWRHLEQIVFGPDGGHGMFFHTKEGALKYLLHYPNQPGDEHPLLLELAETELGLKATLS</sequence>
<comment type="similarity">
    <text evidence="2 6">Belongs to the glycosyl hydrolase 43 family.</text>
</comment>
<feature type="site" description="Important for catalytic activity, responsible for pKa modulation of the active site Glu and correct orientation of both the proton donor and substrate" evidence="5">
    <location>
        <position position="137"/>
    </location>
</feature>
<reference evidence="7 8" key="1">
    <citation type="submission" date="2013-06" db="EMBL/GenBank/DDBJ databases">
        <authorList>
            <person name="Weinstock G."/>
            <person name="Sodergren E."/>
            <person name="Lobos E.A."/>
            <person name="Fulton L."/>
            <person name="Fulton R."/>
            <person name="Courtney L."/>
            <person name="Fronick C."/>
            <person name="O'Laughlin M."/>
            <person name="Godfrey J."/>
            <person name="Wilson R.M."/>
            <person name="Miner T."/>
            <person name="Farmer C."/>
            <person name="Delehaunty K."/>
            <person name="Cordes M."/>
            <person name="Minx P."/>
            <person name="Tomlinson C."/>
            <person name="Chen J."/>
            <person name="Wollam A."/>
            <person name="Pepin K.H."/>
            <person name="Bhonagiri V."/>
            <person name="Zhang X."/>
            <person name="Warren W."/>
            <person name="Mitreva M."/>
            <person name="Mardis E.R."/>
            <person name="Wilson R.K."/>
        </authorList>
    </citation>
    <scope>NUCLEOTIDE SEQUENCE [LARGE SCALE GENOMIC DNA]</scope>
    <source>
        <strain evidence="7 8">ATCC 29099</strain>
    </source>
</reference>
<dbReference type="Pfam" id="PF04616">
    <property type="entry name" value="Glyco_hydro_43"/>
    <property type="match status" value="1"/>
</dbReference>
<dbReference type="EMBL" id="AWVJ01000186">
    <property type="protein sequence ID" value="ERK41758.1"/>
    <property type="molecule type" value="Genomic_DNA"/>
</dbReference>
<dbReference type="InterPro" id="IPR050727">
    <property type="entry name" value="GH43_arabinanases"/>
</dbReference>
<dbReference type="InterPro" id="IPR023296">
    <property type="entry name" value="Glyco_hydro_beta-prop_sf"/>
</dbReference>
<comment type="caution">
    <text evidence="7">The sequence shown here is derived from an EMBL/GenBank/DDBJ whole genome shotgun (WGS) entry which is preliminary data.</text>
</comment>
<evidence type="ECO:0000256" key="4">
    <source>
        <dbReference type="ARBA" id="ARBA00023295"/>
    </source>
</evidence>
<dbReference type="PANTHER" id="PTHR43301">
    <property type="entry name" value="ARABINAN ENDO-1,5-ALPHA-L-ARABINOSIDASE"/>
    <property type="match status" value="1"/>
</dbReference>
<keyword evidence="3 6" id="KW-0378">Hydrolase</keyword>
<comment type="pathway">
    <text evidence="1">Glycan metabolism; L-arabinan degradation.</text>
</comment>
<dbReference type="InterPro" id="IPR006710">
    <property type="entry name" value="Glyco_hydro_43"/>
</dbReference>
<evidence type="ECO:0000256" key="5">
    <source>
        <dbReference type="PIRSR" id="PIRSR606710-2"/>
    </source>
</evidence>
<evidence type="ECO:0000313" key="7">
    <source>
        <dbReference type="EMBL" id="ERK41758.1"/>
    </source>
</evidence>
<dbReference type="HOGENOM" id="CLU_048744_0_0_9"/>
<dbReference type="PATRIC" id="fig|1256908.3.peg.2839"/>
<dbReference type="AlphaFoldDB" id="U2QKD1"/>
<accession>U2QKD1</accession>